<evidence type="ECO:0000259" key="3">
    <source>
        <dbReference type="Pfam" id="PF00632"/>
    </source>
</evidence>
<dbReference type="Pfam" id="PF00632">
    <property type="entry name" value="HECT"/>
    <property type="match status" value="1"/>
</dbReference>
<reference evidence="4" key="1">
    <citation type="submission" date="2021-02" db="EMBL/GenBank/DDBJ databases">
        <title>Comparative genomics reveals that relaxation of natural selection precedes convergent phenotypic evolution of cavefish.</title>
        <authorList>
            <person name="Peng Z."/>
        </authorList>
    </citation>
    <scope>NUCLEOTIDE SEQUENCE</scope>
    <source>
        <tissue evidence="4">Muscle</tissue>
    </source>
</reference>
<dbReference type="InterPro" id="IPR000569">
    <property type="entry name" value="HECT_dom"/>
</dbReference>
<dbReference type="Gene3D" id="3.90.1750.10">
    <property type="entry name" value="Hect, E3 ligase catalytic domains"/>
    <property type="match status" value="1"/>
</dbReference>
<accession>A0A9W8C711</accession>
<evidence type="ECO:0000256" key="1">
    <source>
        <dbReference type="ARBA" id="ARBA00022679"/>
    </source>
</evidence>
<keyword evidence="1" id="KW-0808">Transferase</keyword>
<protein>
    <submittedName>
        <fullName evidence="4">G2/M phase-specific E3 ubiquitin-protein ligase-like</fullName>
    </submittedName>
</protein>
<dbReference type="EMBL" id="JAFHDT010000005">
    <property type="protein sequence ID" value="KAI7809290.1"/>
    <property type="molecule type" value="Genomic_DNA"/>
</dbReference>
<evidence type="ECO:0000256" key="2">
    <source>
        <dbReference type="ARBA" id="ARBA00022786"/>
    </source>
</evidence>
<dbReference type="Proteomes" id="UP001059041">
    <property type="component" value="Linkage Group LG5"/>
</dbReference>
<dbReference type="AlphaFoldDB" id="A0A9W8C711"/>
<evidence type="ECO:0000313" key="5">
    <source>
        <dbReference type="Proteomes" id="UP001059041"/>
    </source>
</evidence>
<comment type="caution">
    <text evidence="4">The sequence shown here is derived from an EMBL/GenBank/DDBJ whole genome shotgun (WGS) entry which is preliminary data.</text>
</comment>
<keyword evidence="2" id="KW-0833">Ubl conjugation pathway</keyword>
<dbReference type="InterPro" id="IPR035983">
    <property type="entry name" value="Hect_E3_ubiquitin_ligase"/>
</dbReference>
<dbReference type="SUPFAM" id="SSF56204">
    <property type="entry name" value="Hect, E3 ligase catalytic domain"/>
    <property type="match status" value="1"/>
</dbReference>
<feature type="domain" description="HECT" evidence="3">
    <location>
        <begin position="382"/>
        <end position="617"/>
    </location>
</feature>
<sequence length="623" mass="70309">MYCPYCGFKFGVLQLMRKKSRGFKRDATGNDFGRGADSTPTPTLNQFLEYRKLKSKEKTNFSLSMKGGNKHEQKKVQINVGIMCLQNGCLKPQRGKTLPLYTDPQVTANDVLRLAEKKFKDFNKDMEEGPYVLLYPDGSVVVNVPGTQKPFTLKDYKSEIGKPYQRINLFICRKSNFESEQILSSDSDTEVVIRTRNCDESNLADTLPITPQHSTTPEKAVSNKIDCAVKPPQGNVTEITLSDSEDDCPSTSDHVAKENQCYREYMEVYAPATIEEEELEISAHYFDLPQPLEEENSLTAPDIISNLALVIDRKQVSRFNIMRSNVWDGAVRGFKRVSYSEFTDMFVKFSDDAGSFEEGLDTGGPRRELLTLLMSCLQNRPIFDGPPSSRYLVYNAVAVREDEYFLAGRMIAVSIVHGGPGPHFLSKDLVNHIVDQPYFSATLEDVTDEGIVKVLQEIQNAATLESLKDLVLNKSTLLQTAGCFWYVKTIEEKHTIVNEYVKWYVIDRNHSVIKRFKNGLATLQFLTALQQHPSVLASFLCHAEKKLTATDLENLFKAELSPAGSNQRQEESRTLSFWSDYLLDCEEHQREVPLENLLMFATGQTSLPPAGITPQPSITFLPN</sequence>
<dbReference type="GO" id="GO:0004842">
    <property type="term" value="F:ubiquitin-protein transferase activity"/>
    <property type="evidence" value="ECO:0007669"/>
    <property type="project" value="InterPro"/>
</dbReference>
<evidence type="ECO:0000313" key="4">
    <source>
        <dbReference type="EMBL" id="KAI7809290.1"/>
    </source>
</evidence>
<keyword evidence="5" id="KW-1185">Reference proteome</keyword>
<organism evidence="4 5">
    <name type="scientific">Triplophysa rosa</name>
    <name type="common">Cave loach</name>
    <dbReference type="NCBI Taxonomy" id="992332"/>
    <lineage>
        <taxon>Eukaryota</taxon>
        <taxon>Metazoa</taxon>
        <taxon>Chordata</taxon>
        <taxon>Craniata</taxon>
        <taxon>Vertebrata</taxon>
        <taxon>Euteleostomi</taxon>
        <taxon>Actinopterygii</taxon>
        <taxon>Neopterygii</taxon>
        <taxon>Teleostei</taxon>
        <taxon>Ostariophysi</taxon>
        <taxon>Cypriniformes</taxon>
        <taxon>Nemacheilidae</taxon>
        <taxon>Triplophysa</taxon>
    </lineage>
</organism>
<name>A0A9W8C711_TRIRA</name>
<gene>
    <name evidence="4" type="ORF">IRJ41_004487</name>
</gene>
<proteinExistence type="predicted"/>